<dbReference type="AlphaFoldDB" id="A0A918MSK3"/>
<feature type="region of interest" description="Disordered" evidence="1">
    <location>
        <begin position="1"/>
        <end position="24"/>
    </location>
</feature>
<evidence type="ECO:0000313" key="3">
    <source>
        <dbReference type="Proteomes" id="UP000620224"/>
    </source>
</evidence>
<dbReference type="Proteomes" id="UP000620224">
    <property type="component" value="Unassembled WGS sequence"/>
</dbReference>
<accession>A0A918MSK3</accession>
<reference evidence="2" key="1">
    <citation type="journal article" date="2014" name="Int. J. Syst. Evol. Microbiol.">
        <title>Complete genome sequence of Corynebacterium casei LMG S-19264T (=DSM 44701T), isolated from a smear-ripened cheese.</title>
        <authorList>
            <consortium name="US DOE Joint Genome Institute (JGI-PGF)"/>
            <person name="Walter F."/>
            <person name="Albersmeier A."/>
            <person name="Kalinowski J."/>
            <person name="Ruckert C."/>
        </authorList>
    </citation>
    <scope>NUCLEOTIDE SEQUENCE</scope>
    <source>
        <strain evidence="2">JCM 4490</strain>
    </source>
</reference>
<evidence type="ECO:0000256" key="1">
    <source>
        <dbReference type="SAM" id="MobiDB-lite"/>
    </source>
</evidence>
<protein>
    <submittedName>
        <fullName evidence="2">Uncharacterized protein</fullName>
    </submittedName>
</protein>
<comment type="caution">
    <text evidence="2">The sequence shown here is derived from an EMBL/GenBank/DDBJ whole genome shotgun (WGS) entry which is preliminary data.</text>
</comment>
<dbReference type="EMBL" id="BMUE01000009">
    <property type="protein sequence ID" value="GGW61188.1"/>
    <property type="molecule type" value="Genomic_DNA"/>
</dbReference>
<gene>
    <name evidence="2" type="ORF">GCM10010503_42800</name>
</gene>
<sequence length="105" mass="10956">MPGELEGRGQRGAHPAGADDADGEPRGAVLEVWLVDCTHATEAFPFQSALGTGRFLVMLTLSGPAAAGRPQAVGYATPSGRLRRAEIPVPRTGPARHDPRHDGHG</sequence>
<feature type="region of interest" description="Disordered" evidence="1">
    <location>
        <begin position="67"/>
        <end position="105"/>
    </location>
</feature>
<evidence type="ECO:0000313" key="2">
    <source>
        <dbReference type="EMBL" id="GGW61188.1"/>
    </source>
</evidence>
<organism evidence="2 3">
    <name type="scientific">Streptomyces lucensis JCM 4490</name>
    <dbReference type="NCBI Taxonomy" id="1306176"/>
    <lineage>
        <taxon>Bacteria</taxon>
        <taxon>Bacillati</taxon>
        <taxon>Actinomycetota</taxon>
        <taxon>Actinomycetes</taxon>
        <taxon>Kitasatosporales</taxon>
        <taxon>Streptomycetaceae</taxon>
        <taxon>Streptomyces</taxon>
    </lineage>
</organism>
<name>A0A918MSK3_9ACTN</name>
<keyword evidence="3" id="KW-1185">Reference proteome</keyword>
<proteinExistence type="predicted"/>
<reference evidence="2" key="2">
    <citation type="submission" date="2020-09" db="EMBL/GenBank/DDBJ databases">
        <authorList>
            <person name="Sun Q."/>
            <person name="Ohkuma M."/>
        </authorList>
    </citation>
    <scope>NUCLEOTIDE SEQUENCE</scope>
    <source>
        <strain evidence="2">JCM 4490</strain>
    </source>
</reference>
<feature type="compositionally biased region" description="Basic and acidic residues" evidence="1">
    <location>
        <begin position="95"/>
        <end position="105"/>
    </location>
</feature>